<reference evidence="2" key="1">
    <citation type="submission" date="2022-11" db="UniProtKB">
        <authorList>
            <consortium name="WormBaseParasite"/>
        </authorList>
    </citation>
    <scope>IDENTIFICATION</scope>
</reference>
<accession>A0AC34G179</accession>
<proteinExistence type="predicted"/>
<dbReference type="Proteomes" id="UP000887579">
    <property type="component" value="Unplaced"/>
</dbReference>
<evidence type="ECO:0000313" key="1">
    <source>
        <dbReference type="Proteomes" id="UP000887579"/>
    </source>
</evidence>
<sequence>MAVPLSNDDDDMQRFQFGGTLSAEQAATIIAATSGPDGVFASYTKNQITFPSFLKYVSPERLFHIQAEIDREITNEIQVLRGKDARKFYATVKERVSPSERRQQHIQRSNRAIQCLFEREHVKYAKLDNEYWEILQTPFPPKFSMIEAYKKREKLLQIHIGDCQARLDELFRRKLISEATKGQPVAFSAPRKQTKVFKARR</sequence>
<evidence type="ECO:0000313" key="2">
    <source>
        <dbReference type="WBParaSite" id="ES5_v2.g23197.t1"/>
    </source>
</evidence>
<dbReference type="WBParaSite" id="ES5_v2.g23197.t1">
    <property type="protein sequence ID" value="ES5_v2.g23197.t1"/>
    <property type="gene ID" value="ES5_v2.g23197"/>
</dbReference>
<protein>
    <submittedName>
        <fullName evidence="2">Uncharacterized protein</fullName>
    </submittedName>
</protein>
<name>A0AC34G179_9BILA</name>
<organism evidence="1 2">
    <name type="scientific">Panagrolaimus sp. ES5</name>
    <dbReference type="NCBI Taxonomy" id="591445"/>
    <lineage>
        <taxon>Eukaryota</taxon>
        <taxon>Metazoa</taxon>
        <taxon>Ecdysozoa</taxon>
        <taxon>Nematoda</taxon>
        <taxon>Chromadorea</taxon>
        <taxon>Rhabditida</taxon>
        <taxon>Tylenchina</taxon>
        <taxon>Panagrolaimomorpha</taxon>
        <taxon>Panagrolaimoidea</taxon>
        <taxon>Panagrolaimidae</taxon>
        <taxon>Panagrolaimus</taxon>
    </lineage>
</organism>